<reference evidence="1 2" key="1">
    <citation type="journal article" date="2019" name="Appl. Environ. Microbiol.">
        <title>Genetic determinants of hydroxycinnamic acid metabolism in heterofermentative lactobacilli.</title>
        <authorList>
            <person name="Gaur G."/>
            <person name="Oh J.H."/>
            <person name="Filannino P."/>
            <person name="Gobbetti M."/>
            <person name="van Pijkeren J.P."/>
            <person name="Ganzle M.G."/>
        </authorList>
    </citation>
    <scope>NUCLEOTIDE SEQUENCE [LARGE SCALE GENOMIC DNA]</scope>
    <source>
        <strain evidence="1 2">FUA3583</strain>
    </source>
</reference>
<sequence>MPKPWEKLSNNVEAVTFGGFPNETAFGLRADFWAIGARFRRVMPKPWEKFSKNRASLKSIHHIDIPTMEGST</sequence>
<dbReference type="EMBL" id="WEZT01000021">
    <property type="protein sequence ID" value="MYV06123.1"/>
    <property type="molecule type" value="Genomic_DNA"/>
</dbReference>
<dbReference type="Proteomes" id="UP000480570">
    <property type="component" value="Unassembled WGS sequence"/>
</dbReference>
<evidence type="ECO:0000313" key="1">
    <source>
        <dbReference type="EMBL" id="MYV06123.1"/>
    </source>
</evidence>
<evidence type="ECO:0000313" key="2">
    <source>
        <dbReference type="Proteomes" id="UP000480570"/>
    </source>
</evidence>
<proteinExistence type="predicted"/>
<accession>A0A7C9MS13</accession>
<gene>
    <name evidence="1" type="ORF">GB992_09820</name>
</gene>
<name>A0A7C9MS13_9LACO</name>
<dbReference type="AlphaFoldDB" id="A0A7C9MS13"/>
<organism evidence="1 2">
    <name type="scientific">Furfurilactobacillus rossiae</name>
    <dbReference type="NCBI Taxonomy" id="231049"/>
    <lineage>
        <taxon>Bacteria</taxon>
        <taxon>Bacillati</taxon>
        <taxon>Bacillota</taxon>
        <taxon>Bacilli</taxon>
        <taxon>Lactobacillales</taxon>
        <taxon>Lactobacillaceae</taxon>
        <taxon>Furfurilactobacillus</taxon>
    </lineage>
</organism>
<comment type="caution">
    <text evidence="1">The sequence shown here is derived from an EMBL/GenBank/DDBJ whole genome shotgun (WGS) entry which is preliminary data.</text>
</comment>
<protein>
    <submittedName>
        <fullName evidence="1">Uncharacterized protein</fullName>
    </submittedName>
</protein>